<name>A0A9X1INC4_9GAMM</name>
<gene>
    <name evidence="2" type="ORF">LG368_03325</name>
</gene>
<comment type="caution">
    <text evidence="2">The sequence shown here is derived from an EMBL/GenBank/DDBJ whole genome shotgun (WGS) entry which is preliminary data.</text>
</comment>
<evidence type="ECO:0000313" key="2">
    <source>
        <dbReference type="EMBL" id="MCB5160928.1"/>
    </source>
</evidence>
<sequence length="470" mass="50711">MKTYLTIFGVGLLSSSVMASSYIYQPIGSSTVLGSYGNRHALSTAGANPASSYFMANLQGFRVGFIGPVGIGVEGGGVGDINDKLDELDDIFDEDFEQRINIDSIKAQAAVASDPDAFTVAKIDEVLADINGSLDQSDTIISDIGQTTYVKFSTTAQAPFMPIIYKTRRRGVFTLDAGASLVGRADIIADELTLTGVEDLEAITTASGLNSVDTSNIDIESDTSLYLKRASDFRVSLGYSEMVSRSTSSALIVGGRLNFHRFSLDQKVTVLTEDEDPSVSYGDFFLGRESVSSNVSLDLGVILTGRNYQLGASIANVNEPEFDYNSMVSNCSGLPTADQSSCEARLRLSNKGAIELNETYKMESQVTLDAALKSKDQHFSLAASYDANPILDPLGDEYQWAVVSLSYFSGNWVLPGMRVGVRKNLAGSELNYYTAGLTFYRRLDFDVAYAPENDEGNSGAYFSAGYSFVF</sequence>
<reference evidence="2" key="1">
    <citation type="submission" date="2021-10" db="EMBL/GenBank/DDBJ databases">
        <title>Marinomonas pontica sp. nov., isolated from the Black Sea.</title>
        <authorList>
            <person name="Zhao L.-H."/>
            <person name="Xue J.-H."/>
        </authorList>
    </citation>
    <scope>NUCLEOTIDE SEQUENCE</scope>
    <source>
        <strain evidence="2">E8</strain>
    </source>
</reference>
<proteinExistence type="predicted"/>
<keyword evidence="1" id="KW-0732">Signal</keyword>
<dbReference type="InterPro" id="IPR032811">
    <property type="entry name" value="Put_conjugal_transfer"/>
</dbReference>
<feature type="signal peptide" evidence="1">
    <location>
        <begin position="1"/>
        <end position="19"/>
    </location>
</feature>
<dbReference type="AlphaFoldDB" id="A0A9X1INC4"/>
<feature type="chain" id="PRO_5040768309" evidence="1">
    <location>
        <begin position="20"/>
        <end position="470"/>
    </location>
</feature>
<keyword evidence="3" id="KW-1185">Reference proteome</keyword>
<accession>A0A9X1INC4</accession>
<dbReference type="RefSeq" id="WP_226753310.1">
    <property type="nucleotide sequence ID" value="NZ_JAJATW010000003.1"/>
</dbReference>
<protein>
    <submittedName>
        <fullName evidence="2">Conjugal transfer protein TraF</fullName>
    </submittedName>
</protein>
<evidence type="ECO:0000256" key="1">
    <source>
        <dbReference type="SAM" id="SignalP"/>
    </source>
</evidence>
<organism evidence="2 3">
    <name type="scientific">Marinomonas algarum</name>
    <dbReference type="NCBI Taxonomy" id="2883105"/>
    <lineage>
        <taxon>Bacteria</taxon>
        <taxon>Pseudomonadati</taxon>
        <taxon>Pseudomonadota</taxon>
        <taxon>Gammaproteobacteria</taxon>
        <taxon>Oceanospirillales</taxon>
        <taxon>Oceanospirillaceae</taxon>
        <taxon>Marinomonas</taxon>
    </lineage>
</organism>
<dbReference type="EMBL" id="JAJATW010000003">
    <property type="protein sequence ID" value="MCB5160928.1"/>
    <property type="molecule type" value="Genomic_DNA"/>
</dbReference>
<dbReference type="Proteomes" id="UP001139095">
    <property type="component" value="Unassembled WGS sequence"/>
</dbReference>
<dbReference type="Pfam" id="PF13729">
    <property type="entry name" value="TraF_2"/>
    <property type="match status" value="1"/>
</dbReference>
<evidence type="ECO:0000313" key="3">
    <source>
        <dbReference type="Proteomes" id="UP001139095"/>
    </source>
</evidence>